<keyword evidence="2" id="KW-0808">Transferase</keyword>
<evidence type="ECO:0000256" key="3">
    <source>
        <dbReference type="ARBA" id="ARBA00022898"/>
    </source>
</evidence>
<organism evidence="8 9">
    <name type="scientific">Enterococcus phoeniculicola ATCC BAA-412</name>
    <dbReference type="NCBI Taxonomy" id="1158610"/>
    <lineage>
        <taxon>Bacteria</taxon>
        <taxon>Bacillati</taxon>
        <taxon>Bacillota</taxon>
        <taxon>Bacilli</taxon>
        <taxon>Lactobacillales</taxon>
        <taxon>Enterococcaceae</taxon>
        <taxon>Enterococcus</taxon>
    </lineage>
</organism>
<comment type="similarity">
    <text evidence="1">In the C-terminal section; belongs to the class-I pyridoxal-phosphate-dependent aminotransferase family.</text>
</comment>
<dbReference type="InterPro" id="IPR015424">
    <property type="entry name" value="PyrdxlP-dep_Trfase"/>
</dbReference>
<gene>
    <name evidence="8" type="ORF">UC3_01851</name>
</gene>
<dbReference type="CDD" id="cd00609">
    <property type="entry name" value="AAT_like"/>
    <property type="match status" value="1"/>
</dbReference>
<dbReference type="InterPro" id="IPR036388">
    <property type="entry name" value="WH-like_DNA-bd_sf"/>
</dbReference>
<evidence type="ECO:0000256" key="1">
    <source>
        <dbReference type="ARBA" id="ARBA00005384"/>
    </source>
</evidence>
<dbReference type="HOGENOM" id="CLU_017584_0_0_9"/>
<reference evidence="8 9" key="1">
    <citation type="submission" date="2013-02" db="EMBL/GenBank/DDBJ databases">
        <title>The Genome Sequence of Enterococcus phoeniculicola BAA-412.</title>
        <authorList>
            <consortium name="The Broad Institute Genome Sequencing Platform"/>
            <consortium name="The Broad Institute Genome Sequencing Center for Infectious Disease"/>
            <person name="Earl A.M."/>
            <person name="Gilmore M.S."/>
            <person name="Lebreton F."/>
            <person name="Walker B."/>
            <person name="Young S.K."/>
            <person name="Zeng Q."/>
            <person name="Gargeya S."/>
            <person name="Fitzgerald M."/>
            <person name="Haas B."/>
            <person name="Abouelleil A."/>
            <person name="Alvarado L."/>
            <person name="Arachchi H.M."/>
            <person name="Berlin A.M."/>
            <person name="Chapman S.B."/>
            <person name="Dewar J."/>
            <person name="Goldberg J."/>
            <person name="Griggs A."/>
            <person name="Gujja S."/>
            <person name="Hansen M."/>
            <person name="Howarth C."/>
            <person name="Imamovic A."/>
            <person name="Larimer J."/>
            <person name="McCowan C."/>
            <person name="Murphy C."/>
            <person name="Neiman D."/>
            <person name="Pearson M."/>
            <person name="Priest M."/>
            <person name="Roberts A."/>
            <person name="Saif S."/>
            <person name="Shea T."/>
            <person name="Sisk P."/>
            <person name="Sykes S."/>
            <person name="Wortman J."/>
            <person name="Nusbaum C."/>
            <person name="Birren B."/>
        </authorList>
    </citation>
    <scope>NUCLEOTIDE SEQUENCE [LARGE SCALE GENOMIC DNA]</scope>
    <source>
        <strain evidence="8 9">ATCC BAA-412</strain>
    </source>
</reference>
<dbReference type="PATRIC" id="fig|1158610.3.peg.1845"/>
<dbReference type="OrthoDB" id="9802328at2"/>
<dbReference type="InterPro" id="IPR051446">
    <property type="entry name" value="HTH_trans_reg/aminotransferase"/>
</dbReference>
<keyword evidence="5" id="KW-0238">DNA-binding</keyword>
<dbReference type="SMART" id="SM00345">
    <property type="entry name" value="HTH_GNTR"/>
    <property type="match status" value="1"/>
</dbReference>
<dbReference type="Pfam" id="PF00155">
    <property type="entry name" value="Aminotran_1_2"/>
    <property type="match status" value="1"/>
</dbReference>
<dbReference type="Gene3D" id="1.10.10.10">
    <property type="entry name" value="Winged helix-like DNA-binding domain superfamily/Winged helix DNA-binding domain"/>
    <property type="match status" value="1"/>
</dbReference>
<keyword evidence="3" id="KW-0663">Pyridoxal phosphate</keyword>
<dbReference type="Proteomes" id="UP000013785">
    <property type="component" value="Unassembled WGS sequence"/>
</dbReference>
<dbReference type="Gene3D" id="3.40.640.10">
    <property type="entry name" value="Type I PLP-dependent aspartate aminotransferase-like (Major domain)"/>
    <property type="match status" value="1"/>
</dbReference>
<dbReference type="GO" id="GO:0030170">
    <property type="term" value="F:pyridoxal phosphate binding"/>
    <property type="evidence" value="ECO:0007669"/>
    <property type="project" value="InterPro"/>
</dbReference>
<dbReference type="InterPro" id="IPR000524">
    <property type="entry name" value="Tscrpt_reg_HTH_GntR"/>
</dbReference>
<proteinExistence type="inferred from homology"/>
<dbReference type="GO" id="GO:0003700">
    <property type="term" value="F:DNA-binding transcription factor activity"/>
    <property type="evidence" value="ECO:0007669"/>
    <property type="project" value="InterPro"/>
</dbReference>
<keyword evidence="2" id="KW-0032">Aminotransferase</keyword>
<evidence type="ECO:0000256" key="4">
    <source>
        <dbReference type="ARBA" id="ARBA00023015"/>
    </source>
</evidence>
<sequence length="474" mass="54201">MWEKIRKKEKAAYIQIMEQVTEQIRKGNLQGGERLPSERKLAELFGVNRTTVVRSLEELTSMGVLIRKQGSGTFVNEEKWGVYSEPRIDWRNYLSQSLLFEEDSFLSEFQERKNQKQLLDVFSGELPTALIPSFDFPPFSWNKMVSEEINQDELGYLPLREAINQLIKTMYDYAPKREETLITAGGQQGVFLILQTLLSSGESVAVEAPSFFYQLPMFQAAGVRLFGVPMDDEGMQVDALEEMILAKKIKMVMVNPNFQNPTGTVMSLARRKALIALCRSYHIPIVEDDVFAELSYNKLTLPTLKKLDPENVLYIGSFSKILGNTTRIGWICAPNHVLRSLIKARKTMDFSVSIIPQVLAYWALSDESYEKKLNQLGNQLHTQANEFQQWLNHQSFWHGRAPEGGYYSWLTWNGKPLTKSLAKQMLSLGIAAGPAYLYGSKDNGLRINVSRIHQKNFKEFVKKMDSLEQLLKVK</sequence>
<dbReference type="PROSITE" id="PS50949">
    <property type="entry name" value="HTH_GNTR"/>
    <property type="match status" value="1"/>
</dbReference>
<dbReference type="SUPFAM" id="SSF46785">
    <property type="entry name" value="Winged helix' DNA-binding domain"/>
    <property type="match status" value="1"/>
</dbReference>
<evidence type="ECO:0000259" key="7">
    <source>
        <dbReference type="PROSITE" id="PS50949"/>
    </source>
</evidence>
<dbReference type="PRINTS" id="PR00035">
    <property type="entry name" value="HTHGNTR"/>
</dbReference>
<dbReference type="SUPFAM" id="SSF53383">
    <property type="entry name" value="PLP-dependent transferases"/>
    <property type="match status" value="1"/>
</dbReference>
<evidence type="ECO:0000313" key="9">
    <source>
        <dbReference type="Proteomes" id="UP000013785"/>
    </source>
</evidence>
<name>R3WPW3_9ENTE</name>
<dbReference type="EMBL" id="AJAT01000015">
    <property type="protein sequence ID" value="EOL43870.1"/>
    <property type="molecule type" value="Genomic_DNA"/>
</dbReference>
<feature type="domain" description="HTH gntR-type" evidence="7">
    <location>
        <begin position="10"/>
        <end position="78"/>
    </location>
</feature>
<dbReference type="RefSeq" id="WP_010768514.1">
    <property type="nucleotide sequence ID" value="NZ_ASWE01000002.1"/>
</dbReference>
<comment type="caution">
    <text evidence="8">The sequence shown here is derived from an EMBL/GenBank/DDBJ whole genome shotgun (WGS) entry which is preliminary data.</text>
</comment>
<keyword evidence="4" id="KW-0805">Transcription regulation</keyword>
<dbReference type="PANTHER" id="PTHR46577:SF2">
    <property type="entry name" value="TRANSCRIPTIONAL REGULATORY PROTEIN"/>
    <property type="match status" value="1"/>
</dbReference>
<dbReference type="InterPro" id="IPR004839">
    <property type="entry name" value="Aminotransferase_I/II_large"/>
</dbReference>
<dbReference type="PANTHER" id="PTHR46577">
    <property type="entry name" value="HTH-TYPE TRANSCRIPTIONAL REGULATORY PROTEIN GABR"/>
    <property type="match status" value="1"/>
</dbReference>
<dbReference type="eggNOG" id="COG1167">
    <property type="taxonomic scope" value="Bacteria"/>
</dbReference>
<dbReference type="GO" id="GO:0008483">
    <property type="term" value="F:transaminase activity"/>
    <property type="evidence" value="ECO:0007669"/>
    <property type="project" value="UniProtKB-KW"/>
</dbReference>
<keyword evidence="6" id="KW-0804">Transcription</keyword>
<dbReference type="GO" id="GO:0003677">
    <property type="term" value="F:DNA binding"/>
    <property type="evidence" value="ECO:0007669"/>
    <property type="project" value="UniProtKB-KW"/>
</dbReference>
<evidence type="ECO:0000256" key="5">
    <source>
        <dbReference type="ARBA" id="ARBA00023125"/>
    </source>
</evidence>
<dbReference type="FunFam" id="1.10.10.10:FF:000079">
    <property type="entry name" value="GntR family transcriptional regulator"/>
    <property type="match status" value="1"/>
</dbReference>
<dbReference type="CDD" id="cd07377">
    <property type="entry name" value="WHTH_GntR"/>
    <property type="match status" value="1"/>
</dbReference>
<dbReference type="InterPro" id="IPR036390">
    <property type="entry name" value="WH_DNA-bd_sf"/>
</dbReference>
<evidence type="ECO:0000256" key="6">
    <source>
        <dbReference type="ARBA" id="ARBA00023163"/>
    </source>
</evidence>
<dbReference type="Pfam" id="PF00392">
    <property type="entry name" value="GntR"/>
    <property type="match status" value="1"/>
</dbReference>
<dbReference type="AlphaFoldDB" id="R3WPW3"/>
<evidence type="ECO:0000256" key="2">
    <source>
        <dbReference type="ARBA" id="ARBA00022576"/>
    </source>
</evidence>
<dbReference type="STRING" id="154621.RV11_GL001115"/>
<keyword evidence="9" id="KW-1185">Reference proteome</keyword>
<accession>R3WPW3</accession>
<dbReference type="InterPro" id="IPR015421">
    <property type="entry name" value="PyrdxlP-dep_Trfase_major"/>
</dbReference>
<protein>
    <recommendedName>
        <fullName evidence="7">HTH gntR-type domain-containing protein</fullName>
    </recommendedName>
</protein>
<evidence type="ECO:0000313" key="8">
    <source>
        <dbReference type="EMBL" id="EOL43870.1"/>
    </source>
</evidence>